<sequence>MSGSMSYSSAARTSRQDNAQVLHITHTQRSSVGTAQYERSSSHTQSTQMKPERSNARSTAIANAVALTTAQYAAHAIGYSGFGVDPSTIYGDWDYHLNSVEGGHFVDNSWTDPYGMVEDRYGGAMPNIMYSSSMGNTRTPEQSGDHTMGSNRYAIPEDSVYTSGSLGDSQRVYSSLHAGHASTSAYSNYHIPPPPSRYQH</sequence>
<evidence type="ECO:0000313" key="3">
    <source>
        <dbReference type="Proteomes" id="UP000070544"/>
    </source>
</evidence>
<dbReference type="EMBL" id="KQ965931">
    <property type="protein sequence ID" value="KXS08886.1"/>
    <property type="molecule type" value="Genomic_DNA"/>
</dbReference>
<gene>
    <name evidence="2" type="ORF">M427DRAFT_65065</name>
</gene>
<proteinExistence type="predicted"/>
<feature type="compositionally biased region" description="Polar residues" evidence="1">
    <location>
        <begin position="25"/>
        <end position="49"/>
    </location>
</feature>
<evidence type="ECO:0000313" key="2">
    <source>
        <dbReference type="EMBL" id="KXS08886.1"/>
    </source>
</evidence>
<organism evidence="2 3">
    <name type="scientific">Gonapodya prolifera (strain JEL478)</name>
    <name type="common">Monoblepharis prolifera</name>
    <dbReference type="NCBI Taxonomy" id="1344416"/>
    <lineage>
        <taxon>Eukaryota</taxon>
        <taxon>Fungi</taxon>
        <taxon>Fungi incertae sedis</taxon>
        <taxon>Chytridiomycota</taxon>
        <taxon>Chytridiomycota incertae sedis</taxon>
        <taxon>Monoblepharidomycetes</taxon>
        <taxon>Monoblepharidales</taxon>
        <taxon>Gonapodyaceae</taxon>
        <taxon>Gonapodya</taxon>
    </lineage>
</organism>
<protein>
    <submittedName>
        <fullName evidence="2">Uncharacterized protein</fullName>
    </submittedName>
</protein>
<evidence type="ECO:0000256" key="1">
    <source>
        <dbReference type="SAM" id="MobiDB-lite"/>
    </source>
</evidence>
<dbReference type="Proteomes" id="UP000070544">
    <property type="component" value="Unassembled WGS sequence"/>
</dbReference>
<reference evidence="2 3" key="1">
    <citation type="journal article" date="2015" name="Genome Biol. Evol.">
        <title>Phylogenomic analyses indicate that early fungi evolved digesting cell walls of algal ancestors of land plants.</title>
        <authorList>
            <person name="Chang Y."/>
            <person name="Wang S."/>
            <person name="Sekimoto S."/>
            <person name="Aerts A.L."/>
            <person name="Choi C."/>
            <person name="Clum A."/>
            <person name="LaButti K.M."/>
            <person name="Lindquist E.A."/>
            <person name="Yee Ngan C."/>
            <person name="Ohm R.A."/>
            <person name="Salamov A.A."/>
            <person name="Grigoriev I.V."/>
            <person name="Spatafora J.W."/>
            <person name="Berbee M.L."/>
        </authorList>
    </citation>
    <scope>NUCLEOTIDE SEQUENCE [LARGE SCALE GENOMIC DNA]</scope>
    <source>
        <strain evidence="2 3">JEL478</strain>
    </source>
</reference>
<keyword evidence="3" id="KW-1185">Reference proteome</keyword>
<feature type="region of interest" description="Disordered" evidence="1">
    <location>
        <begin position="1"/>
        <end position="20"/>
    </location>
</feature>
<dbReference type="AlphaFoldDB" id="A0A138ZWL1"/>
<accession>A0A138ZWL1</accession>
<feature type="region of interest" description="Disordered" evidence="1">
    <location>
        <begin position="25"/>
        <end position="57"/>
    </location>
</feature>
<name>A0A138ZWL1_GONPJ</name>